<feature type="domain" description="Histidine kinase" evidence="18">
    <location>
        <begin position="705"/>
        <end position="924"/>
    </location>
</feature>
<comment type="subcellular location">
    <subcellularLocation>
        <location evidence="2">Cell inner membrane</location>
        <topology evidence="2">Multi-pass membrane protein</topology>
    </subcellularLocation>
</comment>
<dbReference type="SUPFAM" id="SSF47384">
    <property type="entry name" value="Homodimeric domain of signal transducing histidine kinase"/>
    <property type="match status" value="1"/>
</dbReference>
<keyword evidence="8" id="KW-0812">Transmembrane</keyword>
<dbReference type="InterPro" id="IPR036097">
    <property type="entry name" value="HisK_dim/P_sf"/>
</dbReference>
<dbReference type="InterPro" id="IPR029016">
    <property type="entry name" value="GAF-like_dom_sf"/>
</dbReference>
<feature type="domain" description="PAS" evidence="20">
    <location>
        <begin position="547"/>
        <end position="617"/>
    </location>
</feature>
<feature type="modified residue" description="Phosphohistidine" evidence="15">
    <location>
        <position position="1122"/>
    </location>
</feature>
<dbReference type="SMART" id="SM00387">
    <property type="entry name" value="HATPase_c"/>
    <property type="match status" value="1"/>
</dbReference>
<dbReference type="Gene3D" id="2.10.70.100">
    <property type="match status" value="1"/>
</dbReference>
<dbReference type="Pfam" id="PF00989">
    <property type="entry name" value="PAS"/>
    <property type="match status" value="1"/>
</dbReference>
<dbReference type="InterPro" id="IPR003661">
    <property type="entry name" value="HisK_dim/P_dom"/>
</dbReference>
<dbReference type="InterPro" id="IPR003594">
    <property type="entry name" value="HATPase_dom"/>
</dbReference>
<dbReference type="InterPro" id="IPR000700">
    <property type="entry name" value="PAS-assoc_C"/>
</dbReference>
<evidence type="ECO:0000256" key="9">
    <source>
        <dbReference type="ARBA" id="ARBA00022741"/>
    </source>
</evidence>
<dbReference type="InterPro" id="IPR001610">
    <property type="entry name" value="PAC"/>
</dbReference>
<dbReference type="SMART" id="SM00086">
    <property type="entry name" value="PAC"/>
    <property type="match status" value="4"/>
</dbReference>
<evidence type="ECO:0000256" key="6">
    <source>
        <dbReference type="ARBA" id="ARBA00022553"/>
    </source>
</evidence>
<dbReference type="Pfam" id="PF13426">
    <property type="entry name" value="PAS_9"/>
    <property type="match status" value="1"/>
</dbReference>
<dbReference type="SUPFAM" id="SSF52172">
    <property type="entry name" value="CheY-like"/>
    <property type="match status" value="1"/>
</dbReference>
<dbReference type="InterPro" id="IPR013767">
    <property type="entry name" value="PAS_fold"/>
</dbReference>
<dbReference type="InterPro" id="IPR000014">
    <property type="entry name" value="PAS"/>
</dbReference>
<feature type="domain" description="PAC" evidence="21">
    <location>
        <begin position="621"/>
        <end position="673"/>
    </location>
</feature>
<evidence type="ECO:0000256" key="10">
    <source>
        <dbReference type="ARBA" id="ARBA00022777"/>
    </source>
</evidence>
<protein>
    <recommendedName>
        <fullName evidence="3">histidine kinase</fullName>
        <ecNumber evidence="3">2.7.13.3</ecNumber>
    </recommendedName>
</protein>
<sequence length="1186" mass="128284">MPPLDPTDAQRLAALAAYQIEPSTPDPGLDRLAALAARLLNAPMSAVTLIDAERQWLKARVGLDALWTPREIAFCDHTIRADPHGVLVVTDAVHDPRFRDNPAVTGEPYIRFYAGAALTDREGRNLGALCVFGPDPRETPSEAEIETLRTLAQTAMDLLAAGGAQRALSQRTRLLSLAEAMTGLGHWRQDLRTGAVEWSDELYRMHGFEPGAFAPDIERLLEVYAPKDREIIRGLGARLRASPELVEAELSIERPDGELRQVMLKATSERDGHGRAIALFGIVQDVTAQRRAVQQIVRSEQRHRLLADNMADVVTRIRLDGSSNYISPAVSRLLGFSPAEMSGRPAQAFVHPDDQPELLAAFAAMAAGQEEATLQHRAMHRDGHSVPVETRLRLVRGEDGEPRELVAVIRDITERRRLEARLEASEARASRIVRGAQQAIITIDEAGKVVDWNPFAAATFGWSEAEAVGAPLTDLIVPPGHAHLHDAGMQRFLVTGVPHVLDKRIEVPARRKNGELFVAELAATATRDADGWQFTALMHDISERKAQTELFETAFAHASIGMALVTLEGRFSKVNAAFCELIGYTADEVLALDFQTITHPEDLALDLAYIDRLMDGQAPSYGLDKRYLRKDGQVVWVHLSVALVREPNGAPSHFVAQVQDLTARKEAQAALEHRTEELAAMATELAHARDAAEAANRAKSVFLANMSHELRTPLNGVIGFSRLLADSRELSDADRRRVLQVRSAGEALNALINDVLDFSKLEARAVALEAKPFRMGDLISEALSMVEPQAREKRLELKVEGDDAGVLVGDAFRLRQVLLNFLSNAVKFTAEGAITVGVNAQLEGDAARVHVSVTDQGVGIASDRLPHLFKRFSQADGSVTRMFGGSGLGLAISRELVELMGGSVGVRSDIGLGSTFWFELALPRGRAESARPRRVGSGRAQFPGRRVLVVDDVELNRELLGELLSQHACLCEVAADGAQAVTAAISGAFDLILMDVHMPVLDGLAATRQLRDAGWNKPILALTASGGPEQVAACLEAGMNEHLLKPLDPNDLDRALRRWLGGSAPAAPPASEPRAGEADRHAREQLEAMGPAAALRMIGMFQTLIAETRAAEDAEALVAKTHRIAGTAAMVGLSALGEAARAREEEIRAGRVVTLGDELLAALTAGEAALTAWAGDLQARAVPSQA</sequence>
<dbReference type="Pfam" id="PF02518">
    <property type="entry name" value="HATPase_c"/>
    <property type="match status" value="1"/>
</dbReference>
<feature type="region of interest" description="Disordered" evidence="17">
    <location>
        <begin position="1062"/>
        <end position="1082"/>
    </location>
</feature>
<dbReference type="SMART" id="SM00091">
    <property type="entry name" value="PAS"/>
    <property type="match status" value="3"/>
</dbReference>
<keyword evidence="24" id="KW-1185">Reference proteome</keyword>
<evidence type="ECO:0000256" key="1">
    <source>
        <dbReference type="ARBA" id="ARBA00000085"/>
    </source>
</evidence>
<dbReference type="InterPro" id="IPR035965">
    <property type="entry name" value="PAS-like_dom_sf"/>
</dbReference>
<dbReference type="GO" id="GO:0006355">
    <property type="term" value="P:regulation of DNA-templated transcription"/>
    <property type="evidence" value="ECO:0007669"/>
    <property type="project" value="InterPro"/>
</dbReference>
<keyword evidence="6 16" id="KW-0597">Phosphoprotein</keyword>
<dbReference type="PROSITE" id="PS50894">
    <property type="entry name" value="HPT"/>
    <property type="match status" value="1"/>
</dbReference>
<gene>
    <name evidence="23" type="ORF">DJ018_09320</name>
</gene>
<dbReference type="FunFam" id="1.10.287.130:FF:000004">
    <property type="entry name" value="Ethylene receptor 1"/>
    <property type="match status" value="1"/>
</dbReference>
<dbReference type="Proteomes" id="UP000249725">
    <property type="component" value="Unassembled WGS sequence"/>
</dbReference>
<dbReference type="Gene3D" id="3.40.50.2300">
    <property type="match status" value="1"/>
</dbReference>
<evidence type="ECO:0000256" key="13">
    <source>
        <dbReference type="ARBA" id="ARBA00023012"/>
    </source>
</evidence>
<dbReference type="InterPro" id="IPR004358">
    <property type="entry name" value="Sig_transdc_His_kin-like_C"/>
</dbReference>
<dbReference type="InterPro" id="IPR013655">
    <property type="entry name" value="PAS_fold_3"/>
</dbReference>
<keyword evidence="12" id="KW-1133">Transmembrane helix</keyword>
<organism evidence="23 24">
    <name type="scientific">Phenylobacterium deserti</name>
    <dbReference type="NCBI Taxonomy" id="1914756"/>
    <lineage>
        <taxon>Bacteria</taxon>
        <taxon>Pseudomonadati</taxon>
        <taxon>Pseudomonadota</taxon>
        <taxon>Alphaproteobacteria</taxon>
        <taxon>Caulobacterales</taxon>
        <taxon>Caulobacteraceae</taxon>
        <taxon>Phenylobacterium</taxon>
    </lineage>
</organism>
<dbReference type="EMBL" id="QFYR01000001">
    <property type="protein sequence ID" value="RAK58087.1"/>
    <property type="molecule type" value="Genomic_DNA"/>
</dbReference>
<evidence type="ECO:0000256" key="2">
    <source>
        <dbReference type="ARBA" id="ARBA00004429"/>
    </source>
</evidence>
<keyword evidence="4" id="KW-1003">Cell membrane</keyword>
<comment type="caution">
    <text evidence="23">The sequence shown here is derived from an EMBL/GenBank/DDBJ whole genome shotgun (WGS) entry which is preliminary data.</text>
</comment>
<dbReference type="CDD" id="cd00082">
    <property type="entry name" value="HisKA"/>
    <property type="match status" value="1"/>
</dbReference>
<dbReference type="SUPFAM" id="SSF55874">
    <property type="entry name" value="ATPase domain of HSP90 chaperone/DNA topoisomerase II/histidine kinase"/>
    <property type="match status" value="1"/>
</dbReference>
<dbReference type="Pfam" id="PF00072">
    <property type="entry name" value="Response_reg"/>
    <property type="match status" value="1"/>
</dbReference>
<evidence type="ECO:0000256" key="12">
    <source>
        <dbReference type="ARBA" id="ARBA00022989"/>
    </source>
</evidence>
<dbReference type="Pfam" id="PF00512">
    <property type="entry name" value="HisKA"/>
    <property type="match status" value="1"/>
</dbReference>
<dbReference type="GO" id="GO:0000155">
    <property type="term" value="F:phosphorelay sensor kinase activity"/>
    <property type="evidence" value="ECO:0007669"/>
    <property type="project" value="InterPro"/>
</dbReference>
<comment type="catalytic activity">
    <reaction evidence="1">
        <text>ATP + protein L-histidine = ADP + protein N-phospho-L-histidine.</text>
        <dbReference type="EC" id="2.7.13.3"/>
    </reaction>
</comment>
<dbReference type="PROSITE" id="PS50112">
    <property type="entry name" value="PAS"/>
    <property type="match status" value="3"/>
</dbReference>
<dbReference type="CDD" id="cd00130">
    <property type="entry name" value="PAS"/>
    <property type="match status" value="3"/>
</dbReference>
<name>A0A328ATZ7_9CAUL</name>
<evidence type="ECO:0000256" key="8">
    <source>
        <dbReference type="ARBA" id="ARBA00022692"/>
    </source>
</evidence>
<evidence type="ECO:0000256" key="3">
    <source>
        <dbReference type="ARBA" id="ARBA00012438"/>
    </source>
</evidence>
<dbReference type="Gene3D" id="1.20.120.160">
    <property type="entry name" value="HPT domain"/>
    <property type="match status" value="1"/>
</dbReference>
<evidence type="ECO:0000256" key="17">
    <source>
        <dbReference type="SAM" id="MobiDB-lite"/>
    </source>
</evidence>
<evidence type="ECO:0000256" key="15">
    <source>
        <dbReference type="PROSITE-ProRule" id="PRU00110"/>
    </source>
</evidence>
<dbReference type="Pfam" id="PF08447">
    <property type="entry name" value="PAS_3"/>
    <property type="match status" value="2"/>
</dbReference>
<evidence type="ECO:0000259" key="21">
    <source>
        <dbReference type="PROSITE" id="PS50113"/>
    </source>
</evidence>
<evidence type="ECO:0000313" key="24">
    <source>
        <dbReference type="Proteomes" id="UP000249725"/>
    </source>
</evidence>
<dbReference type="SMART" id="SM00388">
    <property type="entry name" value="HisKA"/>
    <property type="match status" value="1"/>
</dbReference>
<feature type="domain" description="PAS" evidence="20">
    <location>
        <begin position="299"/>
        <end position="369"/>
    </location>
</feature>
<dbReference type="GO" id="GO:0005524">
    <property type="term" value="F:ATP binding"/>
    <property type="evidence" value="ECO:0007669"/>
    <property type="project" value="UniProtKB-KW"/>
</dbReference>
<feature type="domain" description="PAC" evidence="21">
    <location>
        <begin position="503"/>
        <end position="553"/>
    </location>
</feature>
<dbReference type="PROSITE" id="PS50109">
    <property type="entry name" value="HIS_KIN"/>
    <property type="match status" value="1"/>
</dbReference>
<dbReference type="SUPFAM" id="SSF47226">
    <property type="entry name" value="Histidine-containing phosphotransfer domain, HPT domain"/>
    <property type="match status" value="1"/>
</dbReference>
<evidence type="ECO:0000259" key="22">
    <source>
        <dbReference type="PROSITE" id="PS50894"/>
    </source>
</evidence>
<dbReference type="AlphaFoldDB" id="A0A328ATZ7"/>
<evidence type="ECO:0000256" key="14">
    <source>
        <dbReference type="ARBA" id="ARBA00023136"/>
    </source>
</evidence>
<dbReference type="Gene3D" id="1.10.287.130">
    <property type="match status" value="1"/>
</dbReference>
<dbReference type="PROSITE" id="PS50110">
    <property type="entry name" value="RESPONSE_REGULATORY"/>
    <property type="match status" value="1"/>
</dbReference>
<dbReference type="Gene3D" id="3.30.450.20">
    <property type="entry name" value="PAS domain"/>
    <property type="match status" value="4"/>
</dbReference>
<accession>A0A328ATZ7</accession>
<dbReference type="InterPro" id="IPR005467">
    <property type="entry name" value="His_kinase_dom"/>
</dbReference>
<feature type="domain" description="PAC" evidence="21">
    <location>
        <begin position="372"/>
        <end position="424"/>
    </location>
</feature>
<evidence type="ECO:0000259" key="20">
    <source>
        <dbReference type="PROSITE" id="PS50112"/>
    </source>
</evidence>
<dbReference type="FunFam" id="3.30.565.10:FF:000010">
    <property type="entry name" value="Sensor histidine kinase RcsC"/>
    <property type="match status" value="1"/>
</dbReference>
<dbReference type="PANTHER" id="PTHR43047">
    <property type="entry name" value="TWO-COMPONENT HISTIDINE PROTEIN KINASE"/>
    <property type="match status" value="1"/>
</dbReference>
<evidence type="ECO:0000256" key="11">
    <source>
        <dbReference type="ARBA" id="ARBA00022840"/>
    </source>
</evidence>
<dbReference type="Gene3D" id="3.30.450.40">
    <property type="match status" value="1"/>
</dbReference>
<dbReference type="SUPFAM" id="SSF55781">
    <property type="entry name" value="GAF domain-like"/>
    <property type="match status" value="1"/>
</dbReference>
<evidence type="ECO:0000256" key="16">
    <source>
        <dbReference type="PROSITE-ProRule" id="PRU00169"/>
    </source>
</evidence>
<evidence type="ECO:0000313" key="23">
    <source>
        <dbReference type="EMBL" id="RAK58087.1"/>
    </source>
</evidence>
<keyword evidence="9" id="KW-0547">Nucleotide-binding</keyword>
<dbReference type="GO" id="GO:0005886">
    <property type="term" value="C:plasma membrane"/>
    <property type="evidence" value="ECO:0007669"/>
    <property type="project" value="UniProtKB-SubCell"/>
</dbReference>
<keyword evidence="10" id="KW-0418">Kinase</keyword>
<evidence type="ECO:0000256" key="7">
    <source>
        <dbReference type="ARBA" id="ARBA00022679"/>
    </source>
</evidence>
<dbReference type="InterPro" id="IPR036890">
    <property type="entry name" value="HATPase_C_sf"/>
</dbReference>
<feature type="domain" description="HPt" evidence="22">
    <location>
        <begin position="1078"/>
        <end position="1173"/>
    </location>
</feature>
<feature type="domain" description="Response regulatory" evidence="19">
    <location>
        <begin position="946"/>
        <end position="1060"/>
    </location>
</feature>
<keyword evidence="5" id="KW-0997">Cell inner membrane</keyword>
<dbReference type="NCBIfam" id="TIGR00229">
    <property type="entry name" value="sensory_box"/>
    <property type="match status" value="3"/>
</dbReference>
<proteinExistence type="predicted"/>
<dbReference type="CDD" id="cd16922">
    <property type="entry name" value="HATPase_EvgS-ArcB-TorS-like"/>
    <property type="match status" value="1"/>
</dbReference>
<dbReference type="SUPFAM" id="SSF55785">
    <property type="entry name" value="PYP-like sensor domain (PAS domain)"/>
    <property type="match status" value="4"/>
</dbReference>
<keyword evidence="11" id="KW-0067">ATP-binding</keyword>
<dbReference type="OrthoDB" id="9801651at2"/>
<feature type="modified residue" description="4-aspartylphosphate" evidence="16">
    <location>
        <position position="995"/>
    </location>
</feature>
<keyword evidence="14" id="KW-0472">Membrane</keyword>
<feature type="domain" description="PAC" evidence="21">
    <location>
        <begin position="246"/>
        <end position="298"/>
    </location>
</feature>
<evidence type="ECO:0000259" key="18">
    <source>
        <dbReference type="PROSITE" id="PS50109"/>
    </source>
</evidence>
<keyword evidence="13" id="KW-0902">Two-component regulatory system</keyword>
<dbReference type="InterPro" id="IPR008207">
    <property type="entry name" value="Sig_transdc_His_kin_Hpt_dom"/>
</dbReference>
<dbReference type="RefSeq" id="WP_111514537.1">
    <property type="nucleotide sequence ID" value="NZ_QFYR01000001.1"/>
</dbReference>
<evidence type="ECO:0000256" key="5">
    <source>
        <dbReference type="ARBA" id="ARBA00022519"/>
    </source>
</evidence>
<dbReference type="CDD" id="cd17546">
    <property type="entry name" value="REC_hyHK_CKI1_RcsC-like"/>
    <property type="match status" value="1"/>
</dbReference>
<evidence type="ECO:0000259" key="19">
    <source>
        <dbReference type="PROSITE" id="PS50110"/>
    </source>
</evidence>
<dbReference type="PROSITE" id="PS50113">
    <property type="entry name" value="PAC"/>
    <property type="match status" value="4"/>
</dbReference>
<dbReference type="InterPro" id="IPR001789">
    <property type="entry name" value="Sig_transdc_resp-reg_receiver"/>
</dbReference>
<dbReference type="InterPro" id="IPR036641">
    <property type="entry name" value="HPT_dom_sf"/>
</dbReference>
<dbReference type="PRINTS" id="PR00344">
    <property type="entry name" value="BCTRLSENSOR"/>
</dbReference>
<dbReference type="InterPro" id="IPR011006">
    <property type="entry name" value="CheY-like_superfamily"/>
</dbReference>
<dbReference type="SMART" id="SM00448">
    <property type="entry name" value="REC"/>
    <property type="match status" value="1"/>
</dbReference>
<dbReference type="Gene3D" id="3.30.565.10">
    <property type="entry name" value="Histidine kinase-like ATPase, C-terminal domain"/>
    <property type="match status" value="1"/>
</dbReference>
<feature type="domain" description="PAS" evidence="20">
    <location>
        <begin position="425"/>
        <end position="496"/>
    </location>
</feature>
<dbReference type="EC" id="2.7.13.3" evidence="3"/>
<evidence type="ECO:0000256" key="4">
    <source>
        <dbReference type="ARBA" id="ARBA00022475"/>
    </source>
</evidence>
<reference evidence="24" key="1">
    <citation type="submission" date="2018-05" db="EMBL/GenBank/DDBJ databases">
        <authorList>
            <person name="Li X."/>
        </authorList>
    </citation>
    <scope>NUCLEOTIDE SEQUENCE [LARGE SCALE GENOMIC DNA]</scope>
    <source>
        <strain evidence="24">YIM 73061</strain>
    </source>
</reference>
<dbReference type="PANTHER" id="PTHR43047:SF78">
    <property type="entry name" value="SENSORY_REGULATORY PROTEIN RPFC"/>
    <property type="match status" value="1"/>
</dbReference>
<keyword evidence="7" id="KW-0808">Transferase</keyword>